<dbReference type="Proteomes" id="UP000243745">
    <property type="component" value="Unassembled WGS sequence"/>
</dbReference>
<keyword evidence="3" id="KW-1185">Reference proteome</keyword>
<accession>A0A662ZI16</accession>
<dbReference type="RefSeq" id="WP_245730066.1">
    <property type="nucleotide sequence ID" value="NZ_FOXF01000018.1"/>
</dbReference>
<organism evidence="1 3">
    <name type="scientific">Ruminobacter amylophilus</name>
    <dbReference type="NCBI Taxonomy" id="867"/>
    <lineage>
        <taxon>Bacteria</taxon>
        <taxon>Pseudomonadati</taxon>
        <taxon>Pseudomonadota</taxon>
        <taxon>Gammaproteobacteria</taxon>
        <taxon>Aeromonadales</taxon>
        <taxon>Succinivibrionaceae</taxon>
        <taxon>Ruminobacter</taxon>
    </lineage>
</organism>
<dbReference type="AlphaFoldDB" id="A0A662ZI16"/>
<reference evidence="1 3" key="1">
    <citation type="submission" date="2016-10" db="EMBL/GenBank/DDBJ databases">
        <authorList>
            <person name="Varghese N."/>
            <person name="Submissions S."/>
        </authorList>
    </citation>
    <scope>NUCLEOTIDE SEQUENCE [LARGE SCALE GENOMIC DNA]</scope>
    <source>
        <strain evidence="1 3">DSM 1361</strain>
    </source>
</reference>
<evidence type="ECO:0000313" key="2">
    <source>
        <dbReference type="EMBL" id="SFP60161.1"/>
    </source>
</evidence>
<gene>
    <name evidence="1" type="ORF">SAMN02910344_01190</name>
    <name evidence="2" type="ORF">SAMN02910344_01834</name>
</gene>
<evidence type="ECO:0000313" key="1">
    <source>
        <dbReference type="EMBL" id="SFP36454.1"/>
    </source>
</evidence>
<name>A0A662ZI16_9GAMM</name>
<evidence type="ECO:0000313" key="3">
    <source>
        <dbReference type="Proteomes" id="UP000243745"/>
    </source>
</evidence>
<protein>
    <submittedName>
        <fullName evidence="1">Uncharacterized protein</fullName>
    </submittedName>
</protein>
<sequence length="178" mass="21030">MEENYSEFYLAKCQKRLKEWRAPLDGWFCKKIIDVREDNEDAPLATCELCDCNKVRFIHVMDHDLYFEEVCVGCICAGVMQGDILAAKERERQMKNRAKRRKNFVAGEWKETAPMGALRTYTRMHRGQRIWISVYPGNRHYVRCNEKSISRYKGRPIRDFYSAVYVAFDLADPVEELL</sequence>
<proteinExistence type="predicted"/>
<dbReference type="EMBL" id="FOXF01000018">
    <property type="protein sequence ID" value="SFP36454.1"/>
    <property type="molecule type" value="Genomic_DNA"/>
</dbReference>
<dbReference type="EMBL" id="FOXF01000042">
    <property type="protein sequence ID" value="SFP60161.1"/>
    <property type="molecule type" value="Genomic_DNA"/>
</dbReference>